<organism evidence="1 2">
    <name type="scientific">Candidatus Magasanikbacteria bacterium RIFOXYB1_FULL_40_15</name>
    <dbReference type="NCBI Taxonomy" id="1798697"/>
    <lineage>
        <taxon>Bacteria</taxon>
        <taxon>Candidatus Magasanikiibacteriota</taxon>
    </lineage>
</organism>
<comment type="caution">
    <text evidence="1">The sequence shown here is derived from an EMBL/GenBank/DDBJ whole genome shotgun (WGS) entry which is preliminary data.</text>
</comment>
<name>A0A1F6NFV9_9BACT</name>
<protein>
    <submittedName>
        <fullName evidence="1">Uncharacterized protein</fullName>
    </submittedName>
</protein>
<accession>A0A1F6NFV9</accession>
<dbReference type="STRING" id="1798697.A2373_03860"/>
<proteinExistence type="predicted"/>
<dbReference type="AlphaFoldDB" id="A0A1F6NFV9"/>
<evidence type="ECO:0000313" key="1">
    <source>
        <dbReference type="EMBL" id="OGH82750.1"/>
    </source>
</evidence>
<reference evidence="1 2" key="1">
    <citation type="journal article" date="2016" name="Nat. Commun.">
        <title>Thousands of microbial genomes shed light on interconnected biogeochemical processes in an aquifer system.</title>
        <authorList>
            <person name="Anantharaman K."/>
            <person name="Brown C.T."/>
            <person name="Hug L.A."/>
            <person name="Sharon I."/>
            <person name="Castelle C.J."/>
            <person name="Probst A.J."/>
            <person name="Thomas B.C."/>
            <person name="Singh A."/>
            <person name="Wilkins M.J."/>
            <person name="Karaoz U."/>
            <person name="Brodie E.L."/>
            <person name="Williams K.H."/>
            <person name="Hubbard S.S."/>
            <person name="Banfield J.F."/>
        </authorList>
    </citation>
    <scope>NUCLEOTIDE SEQUENCE [LARGE SCALE GENOMIC DNA]</scope>
</reference>
<evidence type="ECO:0000313" key="2">
    <source>
        <dbReference type="Proteomes" id="UP000176300"/>
    </source>
</evidence>
<dbReference type="Proteomes" id="UP000176300">
    <property type="component" value="Unassembled WGS sequence"/>
</dbReference>
<sequence length="66" mass="7660">MEESLLEEFEKYYEAKPTDPAKKILFAVLDDLFGRRGLDNAWDDIDDDVKEEILASNLEIVRKNIA</sequence>
<gene>
    <name evidence="1" type="ORF">A2373_03860</name>
</gene>
<dbReference type="EMBL" id="MFQS01000030">
    <property type="protein sequence ID" value="OGH82750.1"/>
    <property type="molecule type" value="Genomic_DNA"/>
</dbReference>